<dbReference type="HAMAP" id="MF_00819">
    <property type="entry name" value="SpoVG"/>
    <property type="match status" value="1"/>
</dbReference>
<keyword evidence="1 4" id="KW-0132">Cell division</keyword>
<comment type="similarity">
    <text evidence="4">Belongs to the SpoVG family.</text>
</comment>
<dbReference type="InterPro" id="IPR036751">
    <property type="entry name" value="SpoVG_sf"/>
</dbReference>
<dbReference type="InterPro" id="IPR007170">
    <property type="entry name" value="SpoVG"/>
</dbReference>
<dbReference type="NCBIfam" id="NF009749">
    <property type="entry name" value="PRK13259.1"/>
    <property type="match status" value="1"/>
</dbReference>
<dbReference type="PANTHER" id="PTHR38429">
    <property type="entry name" value="SEPTATION PROTEIN SPOVG-RELATED"/>
    <property type="match status" value="1"/>
</dbReference>
<dbReference type="GO" id="GO:0030435">
    <property type="term" value="P:sporulation resulting in formation of a cellular spore"/>
    <property type="evidence" value="ECO:0007669"/>
    <property type="project" value="InterPro"/>
</dbReference>
<comment type="function">
    <text evidence="4">Could be involved in septation.</text>
</comment>
<evidence type="ECO:0000256" key="2">
    <source>
        <dbReference type="ARBA" id="ARBA00023210"/>
    </source>
</evidence>
<organism evidence="5 6">
    <name type="scientific">Haliovirga abyssi</name>
    <dbReference type="NCBI Taxonomy" id="2996794"/>
    <lineage>
        <taxon>Bacteria</taxon>
        <taxon>Fusobacteriati</taxon>
        <taxon>Fusobacteriota</taxon>
        <taxon>Fusobacteriia</taxon>
        <taxon>Fusobacteriales</taxon>
        <taxon>Haliovirgaceae</taxon>
        <taxon>Haliovirga</taxon>
    </lineage>
</organism>
<evidence type="ECO:0000313" key="5">
    <source>
        <dbReference type="EMBL" id="BDU51488.1"/>
    </source>
</evidence>
<accession>A0AAU9DGT1</accession>
<evidence type="ECO:0000256" key="4">
    <source>
        <dbReference type="HAMAP-Rule" id="MF_00819"/>
    </source>
</evidence>
<keyword evidence="2 4" id="KW-0717">Septation</keyword>
<proteinExistence type="inferred from homology"/>
<gene>
    <name evidence="4" type="primary">spoVG</name>
    <name evidence="5" type="ORF">HLVA_20570</name>
</gene>
<dbReference type="PANTHER" id="PTHR38429:SF1">
    <property type="entry name" value="SEPTATION PROTEIN SPOVG-RELATED"/>
    <property type="match status" value="1"/>
</dbReference>
<dbReference type="Proteomes" id="UP001321582">
    <property type="component" value="Chromosome"/>
</dbReference>
<dbReference type="Gene3D" id="3.30.1120.40">
    <property type="entry name" value="Stage V sporulation protein G"/>
    <property type="match status" value="1"/>
</dbReference>
<dbReference type="EMBL" id="AP027059">
    <property type="protein sequence ID" value="BDU51488.1"/>
    <property type="molecule type" value="Genomic_DNA"/>
</dbReference>
<dbReference type="RefSeq" id="WP_307904378.1">
    <property type="nucleotide sequence ID" value="NZ_AP027059.1"/>
</dbReference>
<protein>
    <recommendedName>
        <fullName evidence="4">Putative septation protein SpoVG</fullName>
    </recommendedName>
</protein>
<dbReference type="KEGG" id="haby:HLVA_20570"/>
<keyword evidence="6" id="KW-1185">Reference proteome</keyword>
<sequence>MNITDVRVRISRAEEEVKLKAYADVTFEDAFVIHGLKVIEGKNGLFVAMPSRRMPNGEFKDIAHPIKTDVRTSINEIVVKKYQDLVNVDVIAEA</sequence>
<keyword evidence="3 4" id="KW-0131">Cell cycle</keyword>
<name>A0AAU9DGT1_9FUSO</name>
<dbReference type="AlphaFoldDB" id="A0AAU9DGT1"/>
<evidence type="ECO:0000256" key="3">
    <source>
        <dbReference type="ARBA" id="ARBA00023306"/>
    </source>
</evidence>
<dbReference type="SUPFAM" id="SSF160537">
    <property type="entry name" value="SpoVG-like"/>
    <property type="match status" value="1"/>
</dbReference>
<reference evidence="5 6" key="1">
    <citation type="submission" date="2022-11" db="EMBL/GenBank/DDBJ databases">
        <title>Haliovirga abyssi gen. nov., sp. nov., a mesophilic fermentative bacterium isolated from the Iheya North hydrothermal field and the proposal of Haliovirgaceae fam. nov.</title>
        <authorList>
            <person name="Miyazaki U."/>
            <person name="Tame A."/>
            <person name="Miyazaki J."/>
            <person name="Takai K."/>
            <person name="Sawayama S."/>
            <person name="Kitajima M."/>
            <person name="Okamoto A."/>
            <person name="Nakagawa S."/>
        </authorList>
    </citation>
    <scope>NUCLEOTIDE SEQUENCE [LARGE SCALE GENOMIC DNA]</scope>
    <source>
        <strain evidence="5 6">IC12</strain>
    </source>
</reference>
<dbReference type="GO" id="GO:0000917">
    <property type="term" value="P:division septum assembly"/>
    <property type="evidence" value="ECO:0007669"/>
    <property type="project" value="UniProtKB-KW"/>
</dbReference>
<evidence type="ECO:0000313" key="6">
    <source>
        <dbReference type="Proteomes" id="UP001321582"/>
    </source>
</evidence>
<evidence type="ECO:0000256" key="1">
    <source>
        <dbReference type="ARBA" id="ARBA00022618"/>
    </source>
</evidence>
<dbReference type="Pfam" id="PF04026">
    <property type="entry name" value="SpoVG"/>
    <property type="match status" value="1"/>
</dbReference>